<dbReference type="Proteomes" id="UP000291343">
    <property type="component" value="Unassembled WGS sequence"/>
</dbReference>
<accession>A0A482XA10</accession>
<name>A0A482XA10_LAOST</name>
<dbReference type="SMR" id="A0A482XA10"/>
<organism evidence="2 3">
    <name type="scientific">Laodelphax striatellus</name>
    <name type="common">Small brown planthopper</name>
    <name type="synonym">Delphax striatella</name>
    <dbReference type="NCBI Taxonomy" id="195883"/>
    <lineage>
        <taxon>Eukaryota</taxon>
        <taxon>Metazoa</taxon>
        <taxon>Ecdysozoa</taxon>
        <taxon>Arthropoda</taxon>
        <taxon>Hexapoda</taxon>
        <taxon>Insecta</taxon>
        <taxon>Pterygota</taxon>
        <taxon>Neoptera</taxon>
        <taxon>Paraneoptera</taxon>
        <taxon>Hemiptera</taxon>
        <taxon>Auchenorrhyncha</taxon>
        <taxon>Fulgoroidea</taxon>
        <taxon>Delphacidae</taxon>
        <taxon>Criomorphinae</taxon>
        <taxon>Laodelphax</taxon>
    </lineage>
</organism>
<sequence length="101" mass="11792">MDYAIGNVSPLHKASTKENENLQNSKNVKRESKVYSYKEQQEEMALRRELEEKKRRQGKIKDPELTPKQKEALRIQLEKEAAIRKRLTEVSLGLSLIHFGN</sequence>
<evidence type="ECO:0000313" key="2">
    <source>
        <dbReference type="EMBL" id="RZF42330.1"/>
    </source>
</evidence>
<evidence type="ECO:0000313" key="3">
    <source>
        <dbReference type="Proteomes" id="UP000291343"/>
    </source>
</evidence>
<gene>
    <name evidence="2" type="ORF">LSTR_LSTR016272</name>
</gene>
<dbReference type="EMBL" id="QKKF02015225">
    <property type="protein sequence ID" value="RZF42330.1"/>
    <property type="molecule type" value="Genomic_DNA"/>
</dbReference>
<reference evidence="2 3" key="1">
    <citation type="journal article" date="2017" name="Gigascience">
        <title>Genome sequence of the small brown planthopper, Laodelphax striatellus.</title>
        <authorList>
            <person name="Zhu J."/>
            <person name="Jiang F."/>
            <person name="Wang X."/>
            <person name="Yang P."/>
            <person name="Bao Y."/>
            <person name="Zhao W."/>
            <person name="Wang W."/>
            <person name="Lu H."/>
            <person name="Wang Q."/>
            <person name="Cui N."/>
            <person name="Li J."/>
            <person name="Chen X."/>
            <person name="Luo L."/>
            <person name="Yu J."/>
            <person name="Kang L."/>
            <person name="Cui F."/>
        </authorList>
    </citation>
    <scope>NUCLEOTIDE SEQUENCE [LARGE SCALE GENOMIC DNA]</scope>
    <source>
        <strain evidence="2">Lst14</strain>
    </source>
</reference>
<feature type="region of interest" description="Disordered" evidence="1">
    <location>
        <begin position="1"/>
        <end position="41"/>
    </location>
</feature>
<comment type="caution">
    <text evidence="2">The sequence shown here is derived from an EMBL/GenBank/DDBJ whole genome shotgun (WGS) entry which is preliminary data.</text>
</comment>
<keyword evidence="3" id="KW-1185">Reference proteome</keyword>
<evidence type="ECO:0000256" key="1">
    <source>
        <dbReference type="SAM" id="MobiDB-lite"/>
    </source>
</evidence>
<protein>
    <submittedName>
        <fullName evidence="2">Uncharacterized protein</fullName>
    </submittedName>
</protein>
<dbReference type="AlphaFoldDB" id="A0A482XA10"/>
<dbReference type="OrthoDB" id="7411770at2759"/>
<proteinExistence type="predicted"/>
<dbReference type="STRING" id="195883.A0A482XA10"/>
<dbReference type="InParanoid" id="A0A482XA10"/>